<dbReference type="InterPro" id="IPR013189">
    <property type="entry name" value="Glyco_hydro_32_C"/>
</dbReference>
<comment type="function">
    <text evidence="9">Enables the bacterium to metabolize sucrose as a sole carbon source.</text>
</comment>
<sequence length="479" mass="55388">MNQQEWLQQVAAKVKENEENRKKDPYRLLFHLMPPVGLLNDPNGLIQYRGRYHVFYQWNPFATSHGPKFWGHYISDDLVHWEEKPPALTPTEWYDKHGCYSGSAIEEAGKLLLFYTGNVKKGEQRETYQCAAVSDNGVQFEKEGPVILLPAGFTAHFRDPKVWKRNDRWYMVVGAQTIKEEGVVVLFSSSDLRNWHYKGPIAGSCMNGLGHFGYMWECPDFFQMDDKDILLVSPQGLKPDGYRYENLFQSGYFIGEWKEGTTEFAHGEFSELDRGFDFYAAQTFKDEQGRRIMIGWMGITDEQELFQPTIKKGWVHALTLPRELVLEGTKLLQKPVVELMKLRRKETFHGHVSLGMNGKTWGGICEEASEIKVQFDELGEEKIEIEIRGNVTLLFCPIKKLFTLRRKSYKDGAVESRTCELLRLEDVHIFLDTSSLEVFINGGQEVFTARFFADPEERSIVFKTNGRANLFIQKWKLGN</sequence>
<dbReference type="PANTHER" id="PTHR43101:SF1">
    <property type="entry name" value="BETA-FRUCTOSIDASE"/>
    <property type="match status" value="1"/>
</dbReference>
<name>A0A1B9AGC1_9BACI</name>
<dbReference type="SUPFAM" id="SSF75005">
    <property type="entry name" value="Arabinanase/levansucrase/invertase"/>
    <property type="match status" value="1"/>
</dbReference>
<dbReference type="GO" id="GO:0005985">
    <property type="term" value="P:sucrose metabolic process"/>
    <property type="evidence" value="ECO:0007669"/>
    <property type="project" value="UniProtKB-UniPathway"/>
</dbReference>
<organism evidence="12 13">
    <name type="scientific">Pseudobacillus wudalianchiensis</name>
    <dbReference type="NCBI Taxonomy" id="1743143"/>
    <lineage>
        <taxon>Bacteria</taxon>
        <taxon>Bacillati</taxon>
        <taxon>Bacillota</taxon>
        <taxon>Bacilli</taxon>
        <taxon>Bacillales</taxon>
        <taxon>Bacillaceae</taxon>
        <taxon>Pseudobacillus</taxon>
    </lineage>
</organism>
<evidence type="ECO:0000256" key="3">
    <source>
        <dbReference type="ARBA" id="ARBA00012758"/>
    </source>
</evidence>
<dbReference type="InterPro" id="IPR013320">
    <property type="entry name" value="ConA-like_dom_sf"/>
</dbReference>
<comment type="catalytic activity">
    <reaction evidence="8">
        <text>Hydrolysis of terminal non-reducing beta-D-fructofuranoside residues in beta-D-fructofuranosides.</text>
        <dbReference type="EC" id="3.2.1.26"/>
    </reaction>
</comment>
<dbReference type="UniPathway" id="UPA00238"/>
<keyword evidence="5 8" id="KW-0378">Hydrolase</keyword>
<dbReference type="EC" id="3.2.1.26" evidence="3 8"/>
<dbReference type="Pfam" id="PF00251">
    <property type="entry name" value="Glyco_hydro_32N"/>
    <property type="match status" value="1"/>
</dbReference>
<protein>
    <recommendedName>
        <fullName evidence="4 8">Sucrose-6-phosphate hydrolase</fullName>
        <ecNumber evidence="3 8">3.2.1.26</ecNumber>
    </recommendedName>
    <alternativeName>
        <fullName evidence="7 9">Invertase</fullName>
    </alternativeName>
</protein>
<dbReference type="EMBL" id="MAYT01000029">
    <property type="protein sequence ID" value="OCA82878.1"/>
    <property type="molecule type" value="Genomic_DNA"/>
</dbReference>
<evidence type="ECO:0000256" key="6">
    <source>
        <dbReference type="ARBA" id="ARBA00023295"/>
    </source>
</evidence>
<evidence type="ECO:0000256" key="9">
    <source>
        <dbReference type="RuleBase" id="RU365015"/>
    </source>
</evidence>
<dbReference type="Gene3D" id="2.115.10.20">
    <property type="entry name" value="Glycosyl hydrolase domain, family 43"/>
    <property type="match status" value="1"/>
</dbReference>
<evidence type="ECO:0000259" key="11">
    <source>
        <dbReference type="Pfam" id="PF08244"/>
    </source>
</evidence>
<dbReference type="InterPro" id="IPR023296">
    <property type="entry name" value="Glyco_hydro_beta-prop_sf"/>
</dbReference>
<dbReference type="RefSeq" id="WP_065411751.1">
    <property type="nucleotide sequence ID" value="NZ_MAYT01000029.1"/>
</dbReference>
<comment type="subcellular location">
    <subcellularLocation>
        <location evidence="9">Cytoplasm</location>
    </subcellularLocation>
</comment>
<dbReference type="Pfam" id="PF08244">
    <property type="entry name" value="Glyco_hydro_32C"/>
    <property type="match status" value="1"/>
</dbReference>
<evidence type="ECO:0000313" key="13">
    <source>
        <dbReference type="Proteomes" id="UP000092578"/>
    </source>
</evidence>
<dbReference type="Gene3D" id="2.60.120.560">
    <property type="entry name" value="Exo-inulinase, domain 1"/>
    <property type="match status" value="1"/>
</dbReference>
<dbReference type="GO" id="GO:0005737">
    <property type="term" value="C:cytoplasm"/>
    <property type="evidence" value="ECO:0007669"/>
    <property type="project" value="UniProtKB-SubCell"/>
</dbReference>
<dbReference type="SUPFAM" id="SSF49899">
    <property type="entry name" value="Concanavalin A-like lectins/glucanases"/>
    <property type="match status" value="1"/>
</dbReference>
<reference evidence="13" key="1">
    <citation type="submission" date="2016-05" db="EMBL/GenBank/DDBJ databases">
        <authorList>
            <person name="Liu B."/>
            <person name="Wang J."/>
            <person name="Zhu Y."/>
            <person name="Liu G."/>
            <person name="Chen Q."/>
            <person name="Chen Z."/>
            <person name="Lan J."/>
            <person name="Che J."/>
            <person name="Ge C."/>
            <person name="Shi H."/>
            <person name="Pan Z."/>
            <person name="Liu X."/>
        </authorList>
    </citation>
    <scope>NUCLEOTIDE SEQUENCE [LARGE SCALE GENOMIC DNA]</scope>
    <source>
        <strain evidence="13">FJAT-27215</strain>
    </source>
</reference>
<dbReference type="SMART" id="SM00640">
    <property type="entry name" value="Glyco_32"/>
    <property type="match status" value="1"/>
</dbReference>
<dbReference type="InterPro" id="IPR018053">
    <property type="entry name" value="Glyco_hydro_32_AS"/>
</dbReference>
<dbReference type="InterPro" id="IPR051214">
    <property type="entry name" value="GH32_Enzymes"/>
</dbReference>
<dbReference type="Proteomes" id="UP000092578">
    <property type="component" value="Unassembled WGS sequence"/>
</dbReference>
<feature type="domain" description="Glycosyl hydrolase family 32 C-terminal" evidence="11">
    <location>
        <begin position="364"/>
        <end position="469"/>
    </location>
</feature>
<accession>A0A1B9AGC1</accession>
<evidence type="ECO:0000256" key="4">
    <source>
        <dbReference type="ARBA" id="ARBA00019623"/>
    </source>
</evidence>
<evidence type="ECO:0000256" key="7">
    <source>
        <dbReference type="ARBA" id="ARBA00033367"/>
    </source>
</evidence>
<dbReference type="GO" id="GO:0004564">
    <property type="term" value="F:beta-fructofuranosidase activity"/>
    <property type="evidence" value="ECO:0007669"/>
    <property type="project" value="UniProtKB-EC"/>
</dbReference>
<dbReference type="CDD" id="cd18623">
    <property type="entry name" value="GH32_ScrB-like"/>
    <property type="match status" value="1"/>
</dbReference>
<evidence type="ECO:0000256" key="5">
    <source>
        <dbReference type="ARBA" id="ARBA00022801"/>
    </source>
</evidence>
<comment type="pathway">
    <text evidence="1 9">Glycan biosynthesis; sucrose metabolism.</text>
</comment>
<comment type="caution">
    <text evidence="12">The sequence shown here is derived from an EMBL/GenBank/DDBJ whole genome shotgun (WGS) entry which is preliminary data.</text>
</comment>
<dbReference type="PANTHER" id="PTHR43101">
    <property type="entry name" value="BETA-FRUCTOSIDASE"/>
    <property type="match status" value="1"/>
</dbReference>
<evidence type="ECO:0000256" key="8">
    <source>
        <dbReference type="RuleBase" id="RU362110"/>
    </source>
</evidence>
<evidence type="ECO:0000256" key="2">
    <source>
        <dbReference type="ARBA" id="ARBA00009902"/>
    </source>
</evidence>
<comment type="similarity">
    <text evidence="2 8">Belongs to the glycosyl hydrolase 32 family.</text>
</comment>
<keyword evidence="13" id="KW-1185">Reference proteome</keyword>
<proteinExistence type="inferred from homology"/>
<feature type="domain" description="Glycosyl hydrolase family 32 N-terminal" evidence="10">
    <location>
        <begin position="31"/>
        <end position="335"/>
    </location>
</feature>
<dbReference type="AlphaFoldDB" id="A0A1B9AGC1"/>
<keyword evidence="9" id="KW-0963">Cytoplasm</keyword>
<evidence type="ECO:0000313" key="12">
    <source>
        <dbReference type="EMBL" id="OCA82878.1"/>
    </source>
</evidence>
<gene>
    <name evidence="12" type="ORF">A8F95_14220</name>
</gene>
<evidence type="ECO:0000256" key="1">
    <source>
        <dbReference type="ARBA" id="ARBA00004914"/>
    </source>
</evidence>
<dbReference type="NCBIfam" id="TIGR01322">
    <property type="entry name" value="scrB_fam"/>
    <property type="match status" value="1"/>
</dbReference>
<dbReference type="InterPro" id="IPR006232">
    <property type="entry name" value="Suc6P_hydrolase"/>
</dbReference>
<keyword evidence="9" id="KW-0119">Carbohydrate metabolism</keyword>
<keyword evidence="6 8" id="KW-0326">Glycosidase</keyword>
<evidence type="ECO:0000259" key="10">
    <source>
        <dbReference type="Pfam" id="PF00251"/>
    </source>
</evidence>
<dbReference type="InterPro" id="IPR013148">
    <property type="entry name" value="Glyco_hydro_32_N"/>
</dbReference>
<dbReference type="PROSITE" id="PS00609">
    <property type="entry name" value="GLYCOSYL_HYDROL_F32"/>
    <property type="match status" value="1"/>
</dbReference>
<dbReference type="InterPro" id="IPR001362">
    <property type="entry name" value="Glyco_hydro_32"/>
</dbReference>